<dbReference type="Gene3D" id="3.10.310.10">
    <property type="entry name" value="Diaminopimelate Epimerase, Chain A, domain 1"/>
    <property type="match status" value="2"/>
</dbReference>
<name>A0A4Y3IJC7_9VIBR</name>
<dbReference type="OrthoDB" id="9788221at2"/>
<dbReference type="PANTHER" id="PTHR13774">
    <property type="entry name" value="PHENAZINE BIOSYNTHESIS PROTEIN"/>
    <property type="match status" value="1"/>
</dbReference>
<evidence type="ECO:0000313" key="5">
    <source>
        <dbReference type="Proteomes" id="UP000318242"/>
    </source>
</evidence>
<feature type="active site" evidence="3">
    <location>
        <position position="46"/>
    </location>
</feature>
<organism evidence="4 5">
    <name type="scientific">Vibrio comitans NBRC 102076</name>
    <dbReference type="NCBI Taxonomy" id="1219078"/>
    <lineage>
        <taxon>Bacteria</taxon>
        <taxon>Pseudomonadati</taxon>
        <taxon>Pseudomonadota</taxon>
        <taxon>Gammaproteobacteria</taxon>
        <taxon>Vibrionales</taxon>
        <taxon>Vibrionaceae</taxon>
        <taxon>Vibrio</taxon>
    </lineage>
</organism>
<comment type="caution">
    <text evidence="4">The sequence shown here is derived from an EMBL/GenBank/DDBJ whole genome shotgun (WGS) entry which is preliminary data.</text>
</comment>
<keyword evidence="5" id="KW-1185">Reference proteome</keyword>
<dbReference type="RefSeq" id="WP_141268263.1">
    <property type="nucleotide sequence ID" value="NZ_BJLH01000001.1"/>
</dbReference>
<dbReference type="AlphaFoldDB" id="A0A4Y3IJC7"/>
<protein>
    <submittedName>
        <fullName evidence="4">Phenazine biosynthesis protein PhzF</fullName>
    </submittedName>
</protein>
<dbReference type="PANTHER" id="PTHR13774:SF17">
    <property type="entry name" value="PHENAZINE BIOSYNTHESIS-LIKE DOMAIN-CONTAINING PROTEIN"/>
    <property type="match status" value="1"/>
</dbReference>
<evidence type="ECO:0000313" key="4">
    <source>
        <dbReference type="EMBL" id="GEA58840.1"/>
    </source>
</evidence>
<dbReference type="GO" id="GO:0016853">
    <property type="term" value="F:isomerase activity"/>
    <property type="evidence" value="ECO:0007669"/>
    <property type="project" value="UniProtKB-KW"/>
</dbReference>
<proteinExistence type="inferred from homology"/>
<gene>
    <name evidence="4" type="ORF">VCO01S_00330</name>
</gene>
<sequence length="266" mass="29137">MELTIYQVDAFASNPFEGNPAGVCITDTPLSEELMRLIAKEMAVSETVFLSRTDMNLRWFTPEIEVNLCGHGTLSVAHILKEIGEAKIGDIITFNTLSGSLSAKVAQGEIELNFPTAKVSPKQPLDLSLFNALGLQQQHIKSVSEFDSKVLIEVIDEEFVRGLSPDFSALINQPGRGVVVTSLANDEHLDFVSRYFAPWVGVNEDPVTGSNHCALSRFWGERLGKTALKAYQASNRGGYIKMQLLPNNRTMLIGSAVTVIKGVMHV</sequence>
<dbReference type="NCBIfam" id="TIGR00654">
    <property type="entry name" value="PhzF_family"/>
    <property type="match status" value="1"/>
</dbReference>
<accession>A0A4Y3IJC7</accession>
<comment type="similarity">
    <text evidence="1">Belongs to the PhzF family.</text>
</comment>
<dbReference type="SUPFAM" id="SSF54506">
    <property type="entry name" value="Diaminopimelate epimerase-like"/>
    <property type="match status" value="1"/>
</dbReference>
<dbReference type="PIRSF" id="PIRSF016184">
    <property type="entry name" value="PhzC_PhzF"/>
    <property type="match status" value="1"/>
</dbReference>
<evidence type="ECO:0000256" key="3">
    <source>
        <dbReference type="PIRSR" id="PIRSR016184-1"/>
    </source>
</evidence>
<evidence type="ECO:0000256" key="2">
    <source>
        <dbReference type="ARBA" id="ARBA00023235"/>
    </source>
</evidence>
<keyword evidence="2" id="KW-0413">Isomerase</keyword>
<dbReference type="EMBL" id="BJLH01000001">
    <property type="protein sequence ID" value="GEA58840.1"/>
    <property type="molecule type" value="Genomic_DNA"/>
</dbReference>
<evidence type="ECO:0000256" key="1">
    <source>
        <dbReference type="ARBA" id="ARBA00008270"/>
    </source>
</evidence>
<dbReference type="InterPro" id="IPR003719">
    <property type="entry name" value="Phenazine_PhzF-like"/>
</dbReference>
<reference evidence="4 5" key="1">
    <citation type="submission" date="2019-06" db="EMBL/GenBank/DDBJ databases">
        <title>Whole genome shotgun sequence of Vibrio comitans NBRC 102076.</title>
        <authorList>
            <person name="Hosoyama A."/>
            <person name="Uohara A."/>
            <person name="Ohji S."/>
            <person name="Ichikawa N."/>
        </authorList>
    </citation>
    <scope>NUCLEOTIDE SEQUENCE [LARGE SCALE GENOMIC DNA]</scope>
    <source>
        <strain evidence="4 5">NBRC 102076</strain>
    </source>
</reference>
<dbReference type="GO" id="GO:0005737">
    <property type="term" value="C:cytoplasm"/>
    <property type="evidence" value="ECO:0007669"/>
    <property type="project" value="TreeGrafter"/>
</dbReference>
<dbReference type="Pfam" id="PF02567">
    <property type="entry name" value="PhzC-PhzF"/>
    <property type="match status" value="1"/>
</dbReference>
<dbReference type="Proteomes" id="UP000318242">
    <property type="component" value="Unassembled WGS sequence"/>
</dbReference>